<keyword evidence="3" id="KW-1185">Reference proteome</keyword>
<name>A0ABY3YZS5_STRRM</name>
<feature type="transmembrane region" description="Helical" evidence="1">
    <location>
        <begin position="7"/>
        <end position="35"/>
    </location>
</feature>
<feature type="transmembrane region" description="Helical" evidence="1">
    <location>
        <begin position="85"/>
        <end position="106"/>
    </location>
</feature>
<proteinExistence type="predicted"/>
<accession>A0ABY3YZS5</accession>
<dbReference type="InterPro" id="IPR013901">
    <property type="entry name" value="Anthrone_oxy"/>
</dbReference>
<feature type="transmembrane region" description="Helical" evidence="1">
    <location>
        <begin position="55"/>
        <end position="78"/>
    </location>
</feature>
<dbReference type="RefSeq" id="WP_003983190.1">
    <property type="nucleotide sequence ID" value="NZ_CP043497.1"/>
</dbReference>
<dbReference type="GeneID" id="66857372"/>
<protein>
    <recommendedName>
        <fullName evidence="4">DUF1772 domain-containing protein</fullName>
    </recommendedName>
</protein>
<keyword evidence="1" id="KW-0812">Transmembrane</keyword>
<dbReference type="Proteomes" id="UP000829494">
    <property type="component" value="Chromosome"/>
</dbReference>
<evidence type="ECO:0008006" key="4">
    <source>
        <dbReference type="Google" id="ProtNLM"/>
    </source>
</evidence>
<keyword evidence="1" id="KW-0472">Membrane</keyword>
<gene>
    <name evidence="2" type="ORF">SRIMR7_15340</name>
</gene>
<evidence type="ECO:0000313" key="2">
    <source>
        <dbReference type="EMBL" id="UNZ03532.1"/>
    </source>
</evidence>
<reference evidence="2 3" key="1">
    <citation type="submission" date="2022-03" db="EMBL/GenBank/DDBJ databases">
        <title>Complete genome of Streptomyces rimosus ssp. rimosus R7 (=ATCC 10970).</title>
        <authorList>
            <person name="Beganovic S."/>
            <person name="Ruckert C."/>
            <person name="Busche T."/>
            <person name="Kalinowski J."/>
            <person name="Wittmann C."/>
        </authorList>
    </citation>
    <scope>NUCLEOTIDE SEQUENCE [LARGE SCALE GENOMIC DNA]</scope>
    <source>
        <strain evidence="2 3">R7</strain>
    </source>
</reference>
<organism evidence="2 3">
    <name type="scientific">Streptomyces rimosus subsp. rimosus</name>
    <dbReference type="NCBI Taxonomy" id="132474"/>
    <lineage>
        <taxon>Bacteria</taxon>
        <taxon>Bacillati</taxon>
        <taxon>Actinomycetota</taxon>
        <taxon>Actinomycetes</taxon>
        <taxon>Kitasatosporales</taxon>
        <taxon>Streptomycetaceae</taxon>
        <taxon>Streptomyces</taxon>
    </lineage>
</organism>
<sequence>MYDTARAATLFAATLATGLIAGLFFAFSIAVMPGLRQTDDATFVAAMQRINSAILNGWFALAFVGAPLLIAATTALHLRTGTRAALPWLTAALVLYVVMLAITFAVNVPLNNTLDAAHTQLPALRAHFEDKWVRWNLVRTLTTTAALACLIRGVLGYSSVSSAGSS</sequence>
<evidence type="ECO:0000313" key="3">
    <source>
        <dbReference type="Proteomes" id="UP000829494"/>
    </source>
</evidence>
<evidence type="ECO:0000256" key="1">
    <source>
        <dbReference type="SAM" id="Phobius"/>
    </source>
</evidence>
<dbReference type="Pfam" id="PF08592">
    <property type="entry name" value="Anthrone_oxy"/>
    <property type="match status" value="1"/>
</dbReference>
<keyword evidence="1" id="KW-1133">Transmembrane helix</keyword>
<dbReference type="EMBL" id="CP094298">
    <property type="protein sequence ID" value="UNZ03532.1"/>
    <property type="molecule type" value="Genomic_DNA"/>
</dbReference>